<dbReference type="Proteomes" id="UP001219525">
    <property type="component" value="Unassembled WGS sequence"/>
</dbReference>
<sequence length="236" mass="25949">MPRRRRGHIWTYKCCALSNTLRHFTFYIIPCPACEGTIYGRTIVAHFPTPEVTLQGFVSNSLCTCISVKSCKVLRIYTDIVLFTVSDILALKFTNSDNVRLQMGVGRNLFQHVSGRGLALFTHAPITEFVYLISGPGAGLSIFFCAGRASADHEGSGGHWRCVQRRLGRDYEEEDVETGKKRRPKPPRGAAKRESGSTGTSKTAEEDQSAATAARKATVKRLRNAGKGEGGHEAKK</sequence>
<accession>A0AAD6VR47</accession>
<comment type="caution">
    <text evidence="2">The sequence shown here is derived from an EMBL/GenBank/DDBJ whole genome shotgun (WGS) entry which is preliminary data.</text>
</comment>
<evidence type="ECO:0000256" key="1">
    <source>
        <dbReference type="SAM" id="MobiDB-lite"/>
    </source>
</evidence>
<evidence type="ECO:0000313" key="2">
    <source>
        <dbReference type="EMBL" id="KAJ7217138.1"/>
    </source>
</evidence>
<feature type="region of interest" description="Disordered" evidence="1">
    <location>
        <begin position="171"/>
        <end position="236"/>
    </location>
</feature>
<keyword evidence="3" id="KW-1185">Reference proteome</keyword>
<dbReference type="AlphaFoldDB" id="A0AAD6VR47"/>
<name>A0AAD6VR47_9AGAR</name>
<reference evidence="2" key="1">
    <citation type="submission" date="2023-03" db="EMBL/GenBank/DDBJ databases">
        <title>Massive genome expansion in bonnet fungi (Mycena s.s.) driven by repeated elements and novel gene families across ecological guilds.</title>
        <authorList>
            <consortium name="Lawrence Berkeley National Laboratory"/>
            <person name="Harder C.B."/>
            <person name="Miyauchi S."/>
            <person name="Viragh M."/>
            <person name="Kuo A."/>
            <person name="Thoen E."/>
            <person name="Andreopoulos B."/>
            <person name="Lu D."/>
            <person name="Skrede I."/>
            <person name="Drula E."/>
            <person name="Henrissat B."/>
            <person name="Morin E."/>
            <person name="Kohler A."/>
            <person name="Barry K."/>
            <person name="LaButti K."/>
            <person name="Morin E."/>
            <person name="Salamov A."/>
            <person name="Lipzen A."/>
            <person name="Mereny Z."/>
            <person name="Hegedus B."/>
            <person name="Baldrian P."/>
            <person name="Stursova M."/>
            <person name="Weitz H."/>
            <person name="Taylor A."/>
            <person name="Grigoriev I.V."/>
            <person name="Nagy L.G."/>
            <person name="Martin F."/>
            <person name="Kauserud H."/>
        </authorList>
    </citation>
    <scope>NUCLEOTIDE SEQUENCE</scope>
    <source>
        <strain evidence="2">9144</strain>
    </source>
</reference>
<dbReference type="EMBL" id="JARJCW010000014">
    <property type="protein sequence ID" value="KAJ7217138.1"/>
    <property type="molecule type" value="Genomic_DNA"/>
</dbReference>
<gene>
    <name evidence="2" type="ORF">GGX14DRAFT_390966</name>
</gene>
<organism evidence="2 3">
    <name type="scientific">Mycena pura</name>
    <dbReference type="NCBI Taxonomy" id="153505"/>
    <lineage>
        <taxon>Eukaryota</taxon>
        <taxon>Fungi</taxon>
        <taxon>Dikarya</taxon>
        <taxon>Basidiomycota</taxon>
        <taxon>Agaricomycotina</taxon>
        <taxon>Agaricomycetes</taxon>
        <taxon>Agaricomycetidae</taxon>
        <taxon>Agaricales</taxon>
        <taxon>Marasmiineae</taxon>
        <taxon>Mycenaceae</taxon>
        <taxon>Mycena</taxon>
    </lineage>
</organism>
<protein>
    <submittedName>
        <fullName evidence="2">Uncharacterized protein</fullName>
    </submittedName>
</protein>
<proteinExistence type="predicted"/>
<evidence type="ECO:0000313" key="3">
    <source>
        <dbReference type="Proteomes" id="UP001219525"/>
    </source>
</evidence>